<protein>
    <submittedName>
        <fullName evidence="5">Endonuclease</fullName>
    </submittedName>
</protein>
<dbReference type="Proteomes" id="UP000618579">
    <property type="component" value="Unassembled WGS sequence"/>
</dbReference>
<keyword evidence="6" id="KW-1185">Reference proteome</keyword>
<accession>A0ABX1ZEB7</accession>
<evidence type="ECO:0000256" key="2">
    <source>
        <dbReference type="ARBA" id="ARBA00023125"/>
    </source>
</evidence>
<dbReference type="SMART" id="SM00380">
    <property type="entry name" value="AP2"/>
    <property type="match status" value="1"/>
</dbReference>
<evidence type="ECO:0000313" key="6">
    <source>
        <dbReference type="Proteomes" id="UP000618579"/>
    </source>
</evidence>
<dbReference type="InterPro" id="IPR016177">
    <property type="entry name" value="DNA-bd_dom_sf"/>
</dbReference>
<evidence type="ECO:0000313" key="5">
    <source>
        <dbReference type="EMBL" id="NOU98449.1"/>
    </source>
</evidence>
<dbReference type="SUPFAM" id="SSF54060">
    <property type="entry name" value="His-Me finger endonucleases"/>
    <property type="match status" value="1"/>
</dbReference>
<name>A0ABX1ZEB7_9BACL</name>
<keyword evidence="2" id="KW-0238">DNA-binding</keyword>
<feature type="domain" description="AP2/ERF" evidence="4">
    <location>
        <begin position="140"/>
        <end position="196"/>
    </location>
</feature>
<dbReference type="InterPro" id="IPR036955">
    <property type="entry name" value="AP2/ERF_dom_sf"/>
</dbReference>
<keyword evidence="3" id="KW-0804">Transcription</keyword>
<evidence type="ECO:0000256" key="3">
    <source>
        <dbReference type="ARBA" id="ARBA00023163"/>
    </source>
</evidence>
<dbReference type="PROSITE" id="PS51032">
    <property type="entry name" value="AP2_ERF"/>
    <property type="match status" value="1"/>
</dbReference>
<evidence type="ECO:0000256" key="1">
    <source>
        <dbReference type="ARBA" id="ARBA00023015"/>
    </source>
</evidence>
<dbReference type="Pfam" id="PF13392">
    <property type="entry name" value="HNH_3"/>
    <property type="match status" value="1"/>
</dbReference>
<dbReference type="SUPFAM" id="SSF54171">
    <property type="entry name" value="DNA-binding domain"/>
    <property type="match status" value="1"/>
</dbReference>
<dbReference type="GO" id="GO:0004519">
    <property type="term" value="F:endonuclease activity"/>
    <property type="evidence" value="ECO:0007669"/>
    <property type="project" value="UniProtKB-KW"/>
</dbReference>
<dbReference type="EMBL" id="WHNZ01000004">
    <property type="protein sequence ID" value="NOU98449.1"/>
    <property type="molecule type" value="Genomic_DNA"/>
</dbReference>
<gene>
    <name evidence="5" type="ORF">GC097_00210</name>
</gene>
<proteinExistence type="predicted"/>
<sequence length="202" mass="23041">MPRCAAVSAGANSVCLRMRSAILIVQTDASRKKLTKRRRRTIAKEIPLTQGKVAIVDDEDYEWISRRKWCYSTGYAVNKIVESGKSKTLLMHRLILSTPPNLITDHIDGNKLNNCRNNLRVCTRAENNRNVARRKSNKSGYKGVYWKADRGKYQVTIRFNNNPIYLGLFDNSKEAARVYNLKAVELFGDFAKLNVIDDEEAV</sequence>
<organism evidence="5 6">
    <name type="scientific">Paenibacillus planticolens</name>
    <dbReference type="NCBI Taxonomy" id="2654976"/>
    <lineage>
        <taxon>Bacteria</taxon>
        <taxon>Bacillati</taxon>
        <taxon>Bacillota</taxon>
        <taxon>Bacilli</taxon>
        <taxon>Bacillales</taxon>
        <taxon>Paenibacillaceae</taxon>
        <taxon>Paenibacillus</taxon>
    </lineage>
</organism>
<keyword evidence="5" id="KW-0255">Endonuclease</keyword>
<keyword evidence="5" id="KW-0378">Hydrolase</keyword>
<dbReference type="Gene3D" id="3.90.75.20">
    <property type="match status" value="1"/>
</dbReference>
<dbReference type="InterPro" id="IPR003615">
    <property type="entry name" value="HNH_nuc"/>
</dbReference>
<evidence type="ECO:0000259" key="4">
    <source>
        <dbReference type="PROSITE" id="PS51032"/>
    </source>
</evidence>
<dbReference type="Gene3D" id="3.30.730.10">
    <property type="entry name" value="AP2/ERF domain"/>
    <property type="match status" value="1"/>
</dbReference>
<reference evidence="5 6" key="1">
    <citation type="submission" date="2019-10" db="EMBL/GenBank/DDBJ databases">
        <title>Description of Paenibacillus pedi sp. nov.</title>
        <authorList>
            <person name="Carlier A."/>
            <person name="Qi S."/>
        </authorList>
    </citation>
    <scope>NUCLEOTIDE SEQUENCE [LARGE SCALE GENOMIC DNA]</scope>
    <source>
        <strain evidence="5 6">LMG 31457</strain>
    </source>
</reference>
<dbReference type="InterPro" id="IPR001471">
    <property type="entry name" value="AP2/ERF_dom"/>
</dbReference>
<keyword evidence="1" id="KW-0805">Transcription regulation</keyword>
<dbReference type="InterPro" id="IPR044925">
    <property type="entry name" value="His-Me_finger_sf"/>
</dbReference>
<comment type="caution">
    <text evidence="5">The sequence shown here is derived from an EMBL/GenBank/DDBJ whole genome shotgun (WGS) entry which is preliminary data.</text>
</comment>
<keyword evidence="5" id="KW-0540">Nuclease</keyword>